<evidence type="ECO:0000313" key="1">
    <source>
        <dbReference type="EMBL" id="CAH0364561.1"/>
    </source>
</evidence>
<proteinExistence type="predicted"/>
<comment type="caution">
    <text evidence="1">The sequence shown here is derived from an EMBL/GenBank/DDBJ whole genome shotgun (WGS) entry which is preliminary data.</text>
</comment>
<feature type="non-terminal residue" evidence="1">
    <location>
        <position position="1"/>
    </location>
</feature>
<accession>A0A8J2SBN2</accession>
<dbReference type="Proteomes" id="UP000789595">
    <property type="component" value="Unassembled WGS sequence"/>
</dbReference>
<organism evidence="1 2">
    <name type="scientific">Pelagomonas calceolata</name>
    <dbReference type="NCBI Taxonomy" id="35677"/>
    <lineage>
        <taxon>Eukaryota</taxon>
        <taxon>Sar</taxon>
        <taxon>Stramenopiles</taxon>
        <taxon>Ochrophyta</taxon>
        <taxon>Pelagophyceae</taxon>
        <taxon>Pelagomonadales</taxon>
        <taxon>Pelagomonadaceae</taxon>
        <taxon>Pelagomonas</taxon>
    </lineage>
</organism>
<dbReference type="AlphaFoldDB" id="A0A8J2SBN2"/>
<keyword evidence="2" id="KW-1185">Reference proteome</keyword>
<name>A0A8J2SBN2_9STRA</name>
<protein>
    <submittedName>
        <fullName evidence="1">Uncharacterized protein</fullName>
    </submittedName>
</protein>
<sequence>RQQSLSRSLLVGHLQFAVLDLLHDVHGRLAVDRAADREGRPQHLEDRALELAGHRAGPHRPRDLNHLVQRDVAVVLDVLLLLAVADGLVERLDDQGRGRGDHLDRRLAVDDRQLHGHVHALPVHRRLLDVLADLFGGEAEGADLRRERRGRADFTADGTHDDIFRGFIRRRGAHVVLR</sequence>
<gene>
    <name evidence="1" type="ORF">PECAL_1P09290</name>
</gene>
<reference evidence="1" key="1">
    <citation type="submission" date="2021-11" db="EMBL/GenBank/DDBJ databases">
        <authorList>
            <consortium name="Genoscope - CEA"/>
            <person name="William W."/>
        </authorList>
    </citation>
    <scope>NUCLEOTIDE SEQUENCE</scope>
</reference>
<dbReference type="EMBL" id="CAKKNE010000001">
    <property type="protein sequence ID" value="CAH0364561.1"/>
    <property type="molecule type" value="Genomic_DNA"/>
</dbReference>
<evidence type="ECO:0000313" key="2">
    <source>
        <dbReference type="Proteomes" id="UP000789595"/>
    </source>
</evidence>